<dbReference type="EMBL" id="JACBKZ010000011">
    <property type="protein sequence ID" value="KAF5938937.1"/>
    <property type="molecule type" value="Genomic_DNA"/>
</dbReference>
<gene>
    <name evidence="2" type="ORF">HYC85_023196</name>
</gene>
<reference evidence="2 3" key="2">
    <citation type="submission" date="2020-07" db="EMBL/GenBank/DDBJ databases">
        <title>Genome assembly of wild tea tree DASZ reveals pedigree and selection history of tea varieties.</title>
        <authorList>
            <person name="Zhang W."/>
        </authorList>
    </citation>
    <scope>NUCLEOTIDE SEQUENCE [LARGE SCALE GENOMIC DNA]</scope>
    <source>
        <strain evidence="3">cv. G240</strain>
        <tissue evidence="2">Leaf</tissue>
    </source>
</reference>
<name>A0A7J7GEI1_CAMSI</name>
<dbReference type="Proteomes" id="UP000593564">
    <property type="component" value="Unassembled WGS sequence"/>
</dbReference>
<sequence length="164" mass="18293">MAHSLSRPLGTPPQASTSVRHDPVNCPDIDPVRHDLVNCPATTVRHDPVNCPDIDSGQLLQRNHAAFDNLIFEPISTIHMINDLRSENLFEMHFKTEANKECGGDMNYFVTSNTDSWCVDPVFAVFLVDGAWSKETEQATVAWVAVNRNGWKVASRAFSFQAHS</sequence>
<protein>
    <submittedName>
        <fullName evidence="2">Uncharacterized protein</fullName>
    </submittedName>
</protein>
<keyword evidence="3" id="KW-1185">Reference proteome</keyword>
<reference evidence="3" key="1">
    <citation type="journal article" date="2020" name="Nat. Commun.">
        <title>Genome assembly of wild tea tree DASZ reveals pedigree and selection history of tea varieties.</title>
        <authorList>
            <person name="Zhang W."/>
            <person name="Zhang Y."/>
            <person name="Qiu H."/>
            <person name="Guo Y."/>
            <person name="Wan H."/>
            <person name="Zhang X."/>
            <person name="Scossa F."/>
            <person name="Alseekh S."/>
            <person name="Zhang Q."/>
            <person name="Wang P."/>
            <person name="Xu L."/>
            <person name="Schmidt M.H."/>
            <person name="Jia X."/>
            <person name="Li D."/>
            <person name="Zhu A."/>
            <person name="Guo F."/>
            <person name="Chen W."/>
            <person name="Ni D."/>
            <person name="Usadel B."/>
            <person name="Fernie A.R."/>
            <person name="Wen W."/>
        </authorList>
    </citation>
    <scope>NUCLEOTIDE SEQUENCE [LARGE SCALE GENOMIC DNA]</scope>
    <source>
        <strain evidence="3">cv. G240</strain>
    </source>
</reference>
<organism evidence="2 3">
    <name type="scientific">Camellia sinensis</name>
    <name type="common">Tea plant</name>
    <name type="synonym">Thea sinensis</name>
    <dbReference type="NCBI Taxonomy" id="4442"/>
    <lineage>
        <taxon>Eukaryota</taxon>
        <taxon>Viridiplantae</taxon>
        <taxon>Streptophyta</taxon>
        <taxon>Embryophyta</taxon>
        <taxon>Tracheophyta</taxon>
        <taxon>Spermatophyta</taxon>
        <taxon>Magnoliopsida</taxon>
        <taxon>eudicotyledons</taxon>
        <taxon>Gunneridae</taxon>
        <taxon>Pentapetalae</taxon>
        <taxon>asterids</taxon>
        <taxon>Ericales</taxon>
        <taxon>Theaceae</taxon>
        <taxon>Camellia</taxon>
    </lineage>
</organism>
<proteinExistence type="predicted"/>
<evidence type="ECO:0000313" key="2">
    <source>
        <dbReference type="EMBL" id="KAF5938937.1"/>
    </source>
</evidence>
<accession>A0A7J7GEI1</accession>
<dbReference type="AlphaFoldDB" id="A0A7J7GEI1"/>
<feature type="region of interest" description="Disordered" evidence="1">
    <location>
        <begin position="1"/>
        <end position="24"/>
    </location>
</feature>
<evidence type="ECO:0000256" key="1">
    <source>
        <dbReference type="SAM" id="MobiDB-lite"/>
    </source>
</evidence>
<evidence type="ECO:0000313" key="3">
    <source>
        <dbReference type="Proteomes" id="UP000593564"/>
    </source>
</evidence>
<comment type="caution">
    <text evidence="2">The sequence shown here is derived from an EMBL/GenBank/DDBJ whole genome shotgun (WGS) entry which is preliminary data.</text>
</comment>